<proteinExistence type="predicted"/>
<reference evidence="2 3" key="1">
    <citation type="journal article" date="2018" name="Nat. Ecol. Evol.">
        <title>Shark genomes provide insights into elasmobranch evolution and the origin of vertebrates.</title>
        <authorList>
            <person name="Hara Y"/>
            <person name="Yamaguchi K"/>
            <person name="Onimaru K"/>
            <person name="Kadota M"/>
            <person name="Koyanagi M"/>
            <person name="Keeley SD"/>
            <person name="Tatsumi K"/>
            <person name="Tanaka K"/>
            <person name="Motone F"/>
            <person name="Kageyama Y"/>
            <person name="Nozu R"/>
            <person name="Adachi N"/>
            <person name="Nishimura O"/>
            <person name="Nakagawa R"/>
            <person name="Tanegashima C"/>
            <person name="Kiyatake I"/>
            <person name="Matsumoto R"/>
            <person name="Murakumo K"/>
            <person name="Nishida K"/>
            <person name="Terakita A"/>
            <person name="Kuratani S"/>
            <person name="Sato K"/>
            <person name="Hyodo S Kuraku.S."/>
        </authorList>
    </citation>
    <scope>NUCLEOTIDE SEQUENCE [LARGE SCALE GENOMIC DNA]</scope>
</reference>
<keyword evidence="3" id="KW-1185">Reference proteome</keyword>
<accession>A0A401TWZ5</accession>
<organism evidence="2 3">
    <name type="scientific">Chiloscyllium punctatum</name>
    <name type="common">Brownbanded bambooshark</name>
    <name type="synonym">Hemiscyllium punctatum</name>
    <dbReference type="NCBI Taxonomy" id="137246"/>
    <lineage>
        <taxon>Eukaryota</taxon>
        <taxon>Metazoa</taxon>
        <taxon>Chordata</taxon>
        <taxon>Craniata</taxon>
        <taxon>Vertebrata</taxon>
        <taxon>Chondrichthyes</taxon>
        <taxon>Elasmobranchii</taxon>
        <taxon>Galeomorphii</taxon>
        <taxon>Galeoidea</taxon>
        <taxon>Orectolobiformes</taxon>
        <taxon>Hemiscylliidae</taxon>
        <taxon>Chiloscyllium</taxon>
    </lineage>
</organism>
<feature type="non-terminal residue" evidence="2">
    <location>
        <position position="1"/>
    </location>
</feature>
<name>A0A401TWZ5_CHIPU</name>
<dbReference type="EMBL" id="BEZZ01205940">
    <property type="protein sequence ID" value="GCC47181.1"/>
    <property type="molecule type" value="Genomic_DNA"/>
</dbReference>
<evidence type="ECO:0000256" key="1">
    <source>
        <dbReference type="SAM" id="MobiDB-lite"/>
    </source>
</evidence>
<sequence length="51" mass="5452">PSAPPKSESPGVRQIPTSAVVPDEKALLQQRGVRVLQEDQTEGGTSEPNNR</sequence>
<gene>
    <name evidence="2" type="ORF">chiPu_0031279</name>
</gene>
<dbReference type="Proteomes" id="UP000287033">
    <property type="component" value="Unassembled WGS sequence"/>
</dbReference>
<feature type="compositionally biased region" description="Polar residues" evidence="1">
    <location>
        <begin position="42"/>
        <end position="51"/>
    </location>
</feature>
<comment type="caution">
    <text evidence="2">The sequence shown here is derived from an EMBL/GenBank/DDBJ whole genome shotgun (WGS) entry which is preliminary data.</text>
</comment>
<protein>
    <submittedName>
        <fullName evidence="2">Uncharacterized protein</fullName>
    </submittedName>
</protein>
<feature type="region of interest" description="Disordered" evidence="1">
    <location>
        <begin position="1"/>
        <end position="51"/>
    </location>
</feature>
<evidence type="ECO:0000313" key="2">
    <source>
        <dbReference type="EMBL" id="GCC47181.1"/>
    </source>
</evidence>
<dbReference type="AlphaFoldDB" id="A0A401TWZ5"/>
<evidence type="ECO:0000313" key="3">
    <source>
        <dbReference type="Proteomes" id="UP000287033"/>
    </source>
</evidence>